<gene>
    <name evidence="1" type="ORF">FEJ81_21090</name>
</gene>
<dbReference type="KEGG" id="nvr:FEJ81_21090"/>
<accession>A0A4P8WNN5</accession>
<evidence type="ECO:0000313" key="1">
    <source>
        <dbReference type="EMBL" id="QCS45084.1"/>
    </source>
</evidence>
<keyword evidence="1" id="KW-0614">Plasmid</keyword>
<geneLocation type="plasmid" evidence="2">
    <name>pnve414</name>
</geneLocation>
<reference evidence="2" key="1">
    <citation type="submission" date="2019-05" db="EMBL/GenBank/DDBJ databases">
        <title>Genome sequence and methylation pattern of the halophilic Archaeon Natrinema versiforme BOL5-4.</title>
        <authorList>
            <person name="DasSarma P."/>
            <person name="Anton B.P."/>
            <person name="DasSarma S.L."/>
            <person name="Martinez F.L."/>
            <person name="Guzman D."/>
            <person name="Roberts R.J."/>
            <person name="DasSarma S."/>
        </authorList>
    </citation>
    <scope>NUCLEOTIDE SEQUENCE [LARGE SCALE GENOMIC DNA]</scope>
    <source>
        <strain evidence="2">BOL5-4</strain>
        <plasmid evidence="2">pnve414</plasmid>
    </source>
</reference>
<proteinExistence type="predicted"/>
<evidence type="ECO:0000313" key="2">
    <source>
        <dbReference type="Proteomes" id="UP000302218"/>
    </source>
</evidence>
<dbReference type="EMBL" id="CP040332">
    <property type="protein sequence ID" value="QCS45084.1"/>
    <property type="molecule type" value="Genomic_DNA"/>
</dbReference>
<dbReference type="AlphaFoldDB" id="A0A4P8WNN5"/>
<name>A0A4P8WNN5_9EURY</name>
<dbReference type="OrthoDB" id="195151at2157"/>
<protein>
    <submittedName>
        <fullName evidence="1">Uncharacterized protein</fullName>
    </submittedName>
</protein>
<organism evidence="1 2">
    <name type="scientific">Natrinema versiforme</name>
    <dbReference type="NCBI Taxonomy" id="88724"/>
    <lineage>
        <taxon>Archaea</taxon>
        <taxon>Methanobacteriati</taxon>
        <taxon>Methanobacteriota</taxon>
        <taxon>Stenosarchaea group</taxon>
        <taxon>Halobacteria</taxon>
        <taxon>Halobacteriales</taxon>
        <taxon>Natrialbaceae</taxon>
        <taxon>Natrinema</taxon>
    </lineage>
</organism>
<sequence>MEIPCFEPRIDADDAVQRTDRLTVTSYLLSTLRSLLGRADESEPTVTVLYYPDYLAYTTVTLQRVGLGEKEDKFVAAVDAATGRVGEVDVTLPDIETREILESQVVPIEYDEDDAEAEWDEWLFSYIDRTYRPVKRPETSLDRLELVYTPYYAVDYGPDADEGPYAVSALTKQVELLADIPPLNDEYSAVVSSE</sequence>
<dbReference type="Proteomes" id="UP000302218">
    <property type="component" value="Plasmid pNVE414"/>
</dbReference>